<accession>A0A0L0BMV6</accession>
<evidence type="ECO:0000256" key="6">
    <source>
        <dbReference type="PROSITE-ProRule" id="PRU00175"/>
    </source>
</evidence>
<feature type="region of interest" description="Disordered" evidence="7">
    <location>
        <begin position="988"/>
        <end position="1027"/>
    </location>
</feature>
<feature type="compositionally biased region" description="Pro residues" evidence="7">
    <location>
        <begin position="1362"/>
        <end position="1372"/>
    </location>
</feature>
<feature type="region of interest" description="Disordered" evidence="7">
    <location>
        <begin position="1257"/>
        <end position="1373"/>
    </location>
</feature>
<keyword evidence="10" id="KW-1185">Reference proteome</keyword>
<dbReference type="InterPro" id="IPR018957">
    <property type="entry name" value="Znf_C3HC4_RING-type"/>
</dbReference>
<evidence type="ECO:0000256" key="3">
    <source>
        <dbReference type="ARBA" id="ARBA00022771"/>
    </source>
</evidence>
<dbReference type="EMBL" id="JRES01001628">
    <property type="protein sequence ID" value="KNC21342.1"/>
    <property type="molecule type" value="Genomic_DNA"/>
</dbReference>
<feature type="region of interest" description="Disordered" evidence="7">
    <location>
        <begin position="852"/>
        <end position="960"/>
    </location>
</feature>
<protein>
    <submittedName>
        <fullName evidence="9">Polycomb group protein Psc</fullName>
    </submittedName>
</protein>
<feature type="region of interest" description="Disordered" evidence="7">
    <location>
        <begin position="457"/>
        <end position="500"/>
    </location>
</feature>
<feature type="compositionally biased region" description="Polar residues" evidence="7">
    <location>
        <begin position="1155"/>
        <end position="1172"/>
    </location>
</feature>
<evidence type="ECO:0000313" key="9">
    <source>
        <dbReference type="EMBL" id="KNC21342.1"/>
    </source>
</evidence>
<feature type="compositionally biased region" description="Low complexity" evidence="7">
    <location>
        <begin position="9"/>
        <end position="20"/>
    </location>
</feature>
<feature type="compositionally biased region" description="Polar residues" evidence="7">
    <location>
        <begin position="488"/>
        <end position="499"/>
    </location>
</feature>
<feature type="compositionally biased region" description="Polar residues" evidence="7">
    <location>
        <begin position="1228"/>
        <end position="1244"/>
    </location>
</feature>
<dbReference type="PANTHER" id="PTHR10825:SF29">
    <property type="entry name" value="POLYCOMB GROUP RING FINGER PROTEIN 1"/>
    <property type="match status" value="1"/>
</dbReference>
<dbReference type="InterPro" id="IPR032443">
    <property type="entry name" value="RAWUL"/>
</dbReference>
<feature type="compositionally biased region" description="Pro residues" evidence="7">
    <location>
        <begin position="870"/>
        <end position="879"/>
    </location>
</feature>
<feature type="compositionally biased region" description="Basic and acidic residues" evidence="7">
    <location>
        <begin position="1215"/>
        <end position="1226"/>
    </location>
</feature>
<feature type="compositionally biased region" description="Low complexity" evidence="7">
    <location>
        <begin position="1493"/>
        <end position="1506"/>
    </location>
</feature>
<feature type="domain" description="RING-type" evidence="8">
    <location>
        <begin position="196"/>
        <end position="235"/>
    </location>
</feature>
<feature type="compositionally biased region" description="Low complexity" evidence="7">
    <location>
        <begin position="1143"/>
        <end position="1154"/>
    </location>
</feature>
<feature type="compositionally biased region" description="Polar residues" evidence="7">
    <location>
        <begin position="1507"/>
        <end position="1541"/>
    </location>
</feature>
<reference evidence="9 10" key="1">
    <citation type="journal article" date="2015" name="Nat. Commun.">
        <title>Lucilia cuprina genome unlocks parasitic fly biology to underpin future interventions.</title>
        <authorList>
            <person name="Anstead C.A."/>
            <person name="Korhonen P.K."/>
            <person name="Young N.D."/>
            <person name="Hall R.S."/>
            <person name="Jex A.R."/>
            <person name="Murali S.C."/>
            <person name="Hughes D.S."/>
            <person name="Lee S.F."/>
            <person name="Perry T."/>
            <person name="Stroehlein A.J."/>
            <person name="Ansell B.R."/>
            <person name="Breugelmans B."/>
            <person name="Hofmann A."/>
            <person name="Qu J."/>
            <person name="Dugan S."/>
            <person name="Lee S.L."/>
            <person name="Chao H."/>
            <person name="Dinh H."/>
            <person name="Han Y."/>
            <person name="Doddapaneni H.V."/>
            <person name="Worley K.C."/>
            <person name="Muzny D.M."/>
            <person name="Ioannidis P."/>
            <person name="Waterhouse R.M."/>
            <person name="Zdobnov E.M."/>
            <person name="James P.J."/>
            <person name="Bagnall N.H."/>
            <person name="Kotze A.C."/>
            <person name="Gibbs R.A."/>
            <person name="Richards S."/>
            <person name="Batterham P."/>
            <person name="Gasser R.B."/>
        </authorList>
    </citation>
    <scope>NUCLEOTIDE SEQUENCE [LARGE SCALE GENOMIC DNA]</scope>
    <source>
        <strain evidence="9 10">LS</strain>
        <tissue evidence="9">Full body</tissue>
    </source>
</reference>
<feature type="region of interest" description="Disordered" evidence="7">
    <location>
        <begin position="1102"/>
        <end position="1244"/>
    </location>
</feature>
<comment type="subcellular location">
    <subcellularLocation>
        <location evidence="1">Nucleus</location>
    </subcellularLocation>
</comment>
<dbReference type="OMA" id="NFAQMGH"/>
<feature type="compositionally biased region" description="Polar residues" evidence="7">
    <location>
        <begin position="111"/>
        <end position="120"/>
    </location>
</feature>
<evidence type="ECO:0000256" key="2">
    <source>
        <dbReference type="ARBA" id="ARBA00022723"/>
    </source>
</evidence>
<feature type="compositionally biased region" description="Low complexity" evidence="7">
    <location>
        <begin position="121"/>
        <end position="139"/>
    </location>
</feature>
<feature type="compositionally biased region" description="Polar residues" evidence="7">
    <location>
        <begin position="1116"/>
        <end position="1125"/>
    </location>
</feature>
<dbReference type="Gene3D" id="3.30.40.10">
    <property type="entry name" value="Zinc/RING finger domain, C3HC4 (zinc finger)"/>
    <property type="match status" value="1"/>
</dbReference>
<evidence type="ECO:0000256" key="5">
    <source>
        <dbReference type="ARBA" id="ARBA00023242"/>
    </source>
</evidence>
<dbReference type="Proteomes" id="UP000037069">
    <property type="component" value="Unassembled WGS sequence"/>
</dbReference>
<feature type="compositionally biased region" description="Basic and acidic residues" evidence="7">
    <location>
        <begin position="531"/>
        <end position="540"/>
    </location>
</feature>
<evidence type="ECO:0000313" key="10">
    <source>
        <dbReference type="Proteomes" id="UP000037069"/>
    </source>
</evidence>
<feature type="region of interest" description="Disordered" evidence="7">
    <location>
        <begin position="740"/>
        <end position="805"/>
    </location>
</feature>
<sequence length="1549" mass="169163">MSPVPLPVTNSASKTQTTATTKVAEATTTISTLPVKLKTATATNMANSNTTYKQMEQQNKNTSNNNNNAAAVTNVNKTKTQNRQQLKEMSSSASSTSTSSSYSCSSSSSSNAKNVITSQCDSSSSNSNNDNKSIKNESNQSCDTVIKTELESNDQQHHQLANDINGQDEMENNDLQLSAMRQRPILMSSVNSHIICSLCFGYLIDATTIVECLHSFCHSCLIKHLRTEQYCPRCEMMINTAKPNIKPDTTLQAIVYKLVPGLYEKELMRKRAFYKDRPEEAALATPEQRGDDTEHLIFSPSDYMSISLEYADIDEHMKSNAEYSELLKPRYLQCPAMCTVAHLKKLVYGKFEINCNRFTIDIMYKVKTIVLLDHYTLMDVAYIYTWKRDAPMRFYFRVKQSPKPLIRVKKNLLTQPKKEIVPVVEEPKLHSQAMCIVHEPTPSLAASVSSNKILEPEEIKQENESEVSSTTEIPPPSVPEQKQFEIVQPQSPSISSHETSLTDKLKITLVNKAVKDKSSYSDVNSPARVKTMKEKKDNHKTSPSTSSQKDERKVENIKLKIDLSKQNSVTIINMSDPERKEIVKPVKPEKEWKVKTKKDKDSSPKSSPKSSPHSERKSKTPSPLTVPPLTIKAERISPLAKTNLPSPLEEEDKKSQFLKSFALTPTKNIKTEKLETKPSKTSLKEFTHSIVNKTIAKDPLQISSSSKRKSKEPVKAVVKKPKLSPPLATEDFKIKLPPIVNAKPASTPTNKTLMPPPPAVTAMKPPSALPKKLQKSQQSKVTAAPPGSLTPHPMHGGNTGIQLAAPGSRTPIAKRFQPILPKTPRINPFANIPSDVNKILKDAGTEIKTIPKEPVSSKVYGPKTDAAPVMGPPSMPAPPAKTSNPTNAASNARNNANVSSSSSSAKPGSGSKNNSYLNLALFNASKSKGNEVPPGCRTPMYTPNSPIYSPSSPQYVPNYNIPTMPTYKYTPKPSNASSSYLQNVLGSNNQMSSLFPSPPVKKDTNSSGSNGNNNPTNLTNNRSEPQAPKRVYSFARSPSPVEDPPEKQLKVKSLLNSCNINIPSSLSITITREDGETSCNGTTYPKHKSPVNNYIEILKLPDQPADNTDSKRLSPPIQNTNNSLFPNPPVRRVATPPLNTVKQNNNSPQQNGNNTKQSPPATVPQNLVNHKTSSNNMPPNMNLMTKNQNVSNKSPVAATNNKSPANTQKSPINATDKKTPSPEKRPNPSLTEQKSPNGGDNSASKKFRHILPRQIAAINTQPDVNPTKSTNNAGNVIGTYSSPTGVNVKIHSNNKKVQPCKKSPGAHAAGATNKQQNQAPNVAHNGLKAPTKSPQTSKSNNSKTTSPPVLNANNASKLSPTPNMPTLPPTLPPGLTHPMQSMLPPHLAAAAACQNAAAGQAELSKLLKENLLRAQVQAAVANQSNMFYPYAANAAAAAQLGQFNPTMYNYQQAYIMDQLSRMQRAGNEAFSEYMQKLKNSMDANKPPAEMLTQPQQQQQHPTKPMQNNKKLSSPKSLTGPNNPPNSVSTTAPHSAITNPTKDFQAAKTK</sequence>
<feature type="region of interest" description="Disordered" evidence="7">
    <location>
        <begin position="1482"/>
        <end position="1549"/>
    </location>
</feature>
<dbReference type="InterPro" id="IPR013083">
    <property type="entry name" value="Znf_RING/FYVE/PHD"/>
</dbReference>
<dbReference type="InterPro" id="IPR017907">
    <property type="entry name" value="Znf_RING_CS"/>
</dbReference>
<feature type="compositionally biased region" description="Polar residues" evidence="7">
    <location>
        <begin position="1183"/>
        <end position="1213"/>
    </location>
</feature>
<dbReference type="SMART" id="SM00184">
    <property type="entry name" value="RING"/>
    <property type="match status" value="1"/>
</dbReference>
<evidence type="ECO:0000256" key="4">
    <source>
        <dbReference type="ARBA" id="ARBA00022833"/>
    </source>
</evidence>
<name>A0A0L0BMV6_LUCCU</name>
<feature type="region of interest" description="Disordered" evidence="7">
    <location>
        <begin position="566"/>
        <end position="660"/>
    </location>
</feature>
<comment type="caution">
    <text evidence="9">The sequence shown here is derived from an EMBL/GenBank/DDBJ whole genome shotgun (WGS) entry which is preliminary data.</text>
</comment>
<feature type="compositionally biased region" description="Low complexity" evidence="7">
    <location>
        <begin position="1173"/>
        <end position="1182"/>
    </location>
</feature>
<dbReference type="GO" id="GO:0008270">
    <property type="term" value="F:zinc ion binding"/>
    <property type="evidence" value="ECO:0007669"/>
    <property type="project" value="UniProtKB-KW"/>
</dbReference>
<feature type="compositionally biased region" description="Basic and acidic residues" evidence="7">
    <location>
        <begin position="576"/>
        <end position="603"/>
    </location>
</feature>
<feature type="compositionally biased region" description="Low complexity" evidence="7">
    <location>
        <begin position="1005"/>
        <end position="1021"/>
    </location>
</feature>
<dbReference type="GO" id="GO:0035102">
    <property type="term" value="C:PRC1 complex"/>
    <property type="evidence" value="ECO:0007669"/>
    <property type="project" value="TreeGrafter"/>
</dbReference>
<dbReference type="PANTHER" id="PTHR10825">
    <property type="entry name" value="RING FINGER DOMAIN-CONTAINING, POLYCOMB GROUP COMPONENT"/>
    <property type="match status" value="1"/>
</dbReference>
<organism evidence="9 10">
    <name type="scientific">Lucilia cuprina</name>
    <name type="common">Green bottle fly</name>
    <name type="synonym">Australian sheep blowfly</name>
    <dbReference type="NCBI Taxonomy" id="7375"/>
    <lineage>
        <taxon>Eukaryota</taxon>
        <taxon>Metazoa</taxon>
        <taxon>Ecdysozoa</taxon>
        <taxon>Arthropoda</taxon>
        <taxon>Hexapoda</taxon>
        <taxon>Insecta</taxon>
        <taxon>Pterygota</taxon>
        <taxon>Neoptera</taxon>
        <taxon>Endopterygota</taxon>
        <taxon>Diptera</taxon>
        <taxon>Brachycera</taxon>
        <taxon>Muscomorpha</taxon>
        <taxon>Oestroidea</taxon>
        <taxon>Calliphoridae</taxon>
        <taxon>Luciliinae</taxon>
        <taxon>Lucilia</taxon>
    </lineage>
</organism>
<dbReference type="Pfam" id="PF00097">
    <property type="entry name" value="zf-C3HC4"/>
    <property type="match status" value="1"/>
</dbReference>
<evidence type="ECO:0000259" key="8">
    <source>
        <dbReference type="PROSITE" id="PS50089"/>
    </source>
</evidence>
<dbReference type="OrthoDB" id="10264655at2759"/>
<evidence type="ECO:0000256" key="7">
    <source>
        <dbReference type="SAM" id="MobiDB-lite"/>
    </source>
</evidence>
<dbReference type="GO" id="GO:0000122">
    <property type="term" value="P:negative regulation of transcription by RNA polymerase II"/>
    <property type="evidence" value="ECO:0007669"/>
    <property type="project" value="TreeGrafter"/>
</dbReference>
<keyword evidence="2" id="KW-0479">Metal-binding</keyword>
<dbReference type="FunFam" id="3.30.40.10:FF:000033">
    <property type="entry name" value="Polycomb group RING finger protein 3"/>
    <property type="match status" value="1"/>
</dbReference>
<keyword evidence="3 6" id="KW-0863">Zinc-finger</keyword>
<keyword evidence="4" id="KW-0862">Zinc</keyword>
<feature type="compositionally biased region" description="Polar residues" evidence="7">
    <location>
        <begin position="941"/>
        <end position="960"/>
    </location>
</feature>
<dbReference type="PROSITE" id="PS00518">
    <property type="entry name" value="ZF_RING_1"/>
    <property type="match status" value="1"/>
</dbReference>
<evidence type="ECO:0000256" key="1">
    <source>
        <dbReference type="ARBA" id="ARBA00004123"/>
    </source>
</evidence>
<feature type="region of interest" description="Disordered" evidence="7">
    <location>
        <begin position="1"/>
        <end position="20"/>
    </location>
</feature>
<dbReference type="GO" id="GO:1990841">
    <property type="term" value="F:promoter-specific chromatin binding"/>
    <property type="evidence" value="ECO:0007669"/>
    <property type="project" value="TreeGrafter"/>
</dbReference>
<proteinExistence type="predicted"/>
<feature type="compositionally biased region" description="Low complexity" evidence="7">
    <location>
        <begin position="59"/>
        <end position="79"/>
    </location>
</feature>
<gene>
    <name evidence="9" type="ORF">FF38_02791</name>
</gene>
<feature type="compositionally biased region" description="Low complexity" evidence="7">
    <location>
        <begin position="880"/>
        <end position="915"/>
    </location>
</feature>
<keyword evidence="5" id="KW-0539">Nucleus</keyword>
<dbReference type="CDD" id="cd17082">
    <property type="entry name" value="RAWUL_PCGF2_like"/>
    <property type="match status" value="1"/>
</dbReference>
<dbReference type="InterPro" id="IPR001841">
    <property type="entry name" value="Znf_RING"/>
</dbReference>
<feature type="compositionally biased region" description="Low complexity" evidence="7">
    <location>
        <begin position="1331"/>
        <end position="1348"/>
    </location>
</feature>
<feature type="compositionally biased region" description="Polar residues" evidence="7">
    <location>
        <begin position="1257"/>
        <end position="1285"/>
    </location>
</feature>
<dbReference type="PROSITE" id="PS50089">
    <property type="entry name" value="ZF_RING_2"/>
    <property type="match status" value="1"/>
</dbReference>
<feature type="compositionally biased region" description="Low complexity" evidence="7">
    <location>
        <begin position="90"/>
        <end position="110"/>
    </location>
</feature>
<feature type="region of interest" description="Disordered" evidence="7">
    <location>
        <begin position="55"/>
        <end position="140"/>
    </location>
</feature>
<feature type="region of interest" description="Disordered" evidence="7">
    <location>
        <begin position="516"/>
        <end position="553"/>
    </location>
</feature>
<dbReference type="SUPFAM" id="SSF57850">
    <property type="entry name" value="RING/U-box"/>
    <property type="match status" value="1"/>
</dbReference>
<dbReference type="Gene3D" id="3.10.20.90">
    <property type="entry name" value="Phosphatidylinositol 3-kinase Catalytic Subunit, Chain A, domain 1"/>
    <property type="match status" value="1"/>
</dbReference>
<dbReference type="Pfam" id="PF16207">
    <property type="entry name" value="RAWUL"/>
    <property type="match status" value="1"/>
</dbReference>
<feature type="region of interest" description="Disordered" evidence="7">
    <location>
        <begin position="696"/>
        <end position="720"/>
    </location>
</feature>
<dbReference type="STRING" id="7375.A0A0L0BMV6"/>